<feature type="transmembrane region" description="Helical" evidence="1">
    <location>
        <begin position="17"/>
        <end position="40"/>
    </location>
</feature>
<reference evidence="2 3" key="1">
    <citation type="submission" date="2019-03" db="EMBL/GenBank/DDBJ databases">
        <title>The complete genome sequence of Swingsia samuiensis NBRC107927(T).</title>
        <authorList>
            <person name="Chua K.-O."/>
            <person name="Chan K.-G."/>
            <person name="See-Too W.-S."/>
        </authorList>
    </citation>
    <scope>NUCLEOTIDE SEQUENCE [LARGE SCALE GENOMIC DNA]</scope>
    <source>
        <strain evidence="2 3">AH83</strain>
    </source>
</reference>
<organism evidence="2 3">
    <name type="scientific">Swingsia samuiensis</name>
    <dbReference type="NCBI Taxonomy" id="1293412"/>
    <lineage>
        <taxon>Bacteria</taxon>
        <taxon>Pseudomonadati</taxon>
        <taxon>Pseudomonadota</taxon>
        <taxon>Alphaproteobacteria</taxon>
        <taxon>Acetobacterales</taxon>
        <taxon>Acetobacteraceae</taxon>
        <taxon>Swingsia</taxon>
    </lineage>
</organism>
<name>A0A4Y6UP95_9PROT</name>
<dbReference type="EMBL" id="CP038141">
    <property type="protein sequence ID" value="QDH17875.1"/>
    <property type="molecule type" value="Genomic_DNA"/>
</dbReference>
<evidence type="ECO:0000313" key="3">
    <source>
        <dbReference type="Proteomes" id="UP000316313"/>
    </source>
</evidence>
<protein>
    <submittedName>
        <fullName evidence="2">Uncharacterized protein</fullName>
    </submittedName>
</protein>
<gene>
    <name evidence="2" type="ORF">E3D00_10055</name>
</gene>
<dbReference type="OrthoDB" id="7276754at2"/>
<keyword evidence="3" id="KW-1185">Reference proteome</keyword>
<keyword evidence="1" id="KW-1133">Transmembrane helix</keyword>
<dbReference type="KEGG" id="ssam:E3D00_10055"/>
<keyword evidence="1" id="KW-0812">Transmembrane</keyword>
<evidence type="ECO:0000256" key="1">
    <source>
        <dbReference type="SAM" id="Phobius"/>
    </source>
</evidence>
<sequence>MSNTVDLKNQPVNKRRILWIVLSGALMTIFFLIACMTTTIDANEHIHANLFWMSGFIIFILVHIYCTCMSL</sequence>
<proteinExistence type="predicted"/>
<feature type="transmembrane region" description="Helical" evidence="1">
    <location>
        <begin position="46"/>
        <end position="66"/>
    </location>
</feature>
<dbReference type="Proteomes" id="UP000316313">
    <property type="component" value="Chromosome"/>
</dbReference>
<accession>A0A4Y6UP95</accession>
<evidence type="ECO:0000313" key="2">
    <source>
        <dbReference type="EMBL" id="QDH17875.1"/>
    </source>
</evidence>
<dbReference type="AlphaFoldDB" id="A0A4Y6UP95"/>
<dbReference type="RefSeq" id="WP_141462232.1">
    <property type="nucleotide sequence ID" value="NZ_CP038141.1"/>
</dbReference>
<keyword evidence="1" id="KW-0472">Membrane</keyword>